<dbReference type="Pfam" id="PF13202">
    <property type="entry name" value="EF-hand_5"/>
    <property type="match status" value="2"/>
</dbReference>
<evidence type="ECO:0000313" key="3">
    <source>
        <dbReference type="Proteomes" id="UP000252023"/>
    </source>
</evidence>
<evidence type="ECO:0000313" key="2">
    <source>
        <dbReference type="EMBL" id="AXC50237.1"/>
    </source>
</evidence>
<sequence>MKRKTILTLGAAATAAVIGAIAIPAIAGGWGPHDGWGPRQMMQMMHGDQAGFMQDGRGPGMMMQRGGPHFNNPGPMGMGGMADNPVYQSFDSDEDGTVTAAELEAGIAALHTEHDGDGNGALSSDEFAALFAEVTRGMAERPFTMLDANEDGEISAEEMAFPAQMMARMQRMHGADAEQQ</sequence>
<dbReference type="InterPro" id="IPR018247">
    <property type="entry name" value="EF_Hand_1_Ca_BS"/>
</dbReference>
<dbReference type="GO" id="GO:0005509">
    <property type="term" value="F:calcium ion binding"/>
    <property type="evidence" value="ECO:0007669"/>
    <property type="project" value="InterPro"/>
</dbReference>
<keyword evidence="3" id="KW-1185">Reference proteome</keyword>
<dbReference type="RefSeq" id="WP_114076556.1">
    <property type="nucleotide sequence ID" value="NZ_CP030918.1"/>
</dbReference>
<name>A0A344PLI2_9RHOB</name>
<dbReference type="InterPro" id="IPR002048">
    <property type="entry name" value="EF_hand_dom"/>
</dbReference>
<dbReference type="SUPFAM" id="SSF47473">
    <property type="entry name" value="EF-hand"/>
    <property type="match status" value="1"/>
</dbReference>
<dbReference type="AlphaFoldDB" id="A0A344PLI2"/>
<dbReference type="EMBL" id="CP030918">
    <property type="protein sequence ID" value="AXC50237.1"/>
    <property type="molecule type" value="Genomic_DNA"/>
</dbReference>
<dbReference type="PROSITE" id="PS50222">
    <property type="entry name" value="EF_HAND_2"/>
    <property type="match status" value="1"/>
</dbReference>
<dbReference type="OrthoDB" id="5470953at2"/>
<dbReference type="Gene3D" id="1.10.238.10">
    <property type="entry name" value="EF-hand"/>
    <property type="match status" value="1"/>
</dbReference>
<dbReference type="Proteomes" id="UP000252023">
    <property type="component" value="Chromosome"/>
</dbReference>
<protein>
    <submittedName>
        <fullName evidence="2">Calcium-binding protein</fullName>
    </submittedName>
</protein>
<dbReference type="InterPro" id="IPR011992">
    <property type="entry name" value="EF-hand-dom_pair"/>
</dbReference>
<proteinExistence type="predicted"/>
<dbReference type="KEGG" id="pars:DRW48_11500"/>
<gene>
    <name evidence="2" type="ORF">DRW48_11500</name>
</gene>
<organism evidence="2 3">
    <name type="scientific">Paracoccus suum</name>
    <dbReference type="NCBI Taxonomy" id="2259340"/>
    <lineage>
        <taxon>Bacteria</taxon>
        <taxon>Pseudomonadati</taxon>
        <taxon>Pseudomonadota</taxon>
        <taxon>Alphaproteobacteria</taxon>
        <taxon>Rhodobacterales</taxon>
        <taxon>Paracoccaceae</taxon>
        <taxon>Paracoccus</taxon>
    </lineage>
</organism>
<dbReference type="PROSITE" id="PS00018">
    <property type="entry name" value="EF_HAND_1"/>
    <property type="match status" value="2"/>
</dbReference>
<feature type="domain" description="EF-hand" evidence="1">
    <location>
        <begin position="86"/>
        <end position="113"/>
    </location>
</feature>
<evidence type="ECO:0000259" key="1">
    <source>
        <dbReference type="PROSITE" id="PS50222"/>
    </source>
</evidence>
<reference evidence="3" key="1">
    <citation type="submission" date="2018-07" db="EMBL/GenBank/DDBJ databases">
        <title>Genome sequencing of Paracoccus sp. SC2-6.</title>
        <authorList>
            <person name="Heo J."/>
            <person name="Kim S.-J."/>
            <person name="Kwon S.-W."/>
        </authorList>
    </citation>
    <scope>NUCLEOTIDE SEQUENCE [LARGE SCALE GENOMIC DNA]</scope>
    <source>
        <strain evidence="3">SC2-6</strain>
    </source>
</reference>
<accession>A0A344PLI2</accession>